<dbReference type="InterPro" id="IPR015421">
    <property type="entry name" value="PyrdxlP-dep_Trfase_major"/>
</dbReference>
<name>A0A532UVU8_UNCL8</name>
<dbReference type="Gene3D" id="3.40.640.10">
    <property type="entry name" value="Type I PLP-dependent aspartate aminotransferase-like (Major domain)"/>
    <property type="match status" value="1"/>
</dbReference>
<evidence type="ECO:0000256" key="2">
    <source>
        <dbReference type="ARBA" id="ARBA00007441"/>
    </source>
</evidence>
<feature type="domain" description="Aminotransferase class I/classII large" evidence="6">
    <location>
        <begin position="29"/>
        <end position="387"/>
    </location>
</feature>
<keyword evidence="4 7" id="KW-0808">Transferase</keyword>
<evidence type="ECO:0000313" key="7">
    <source>
        <dbReference type="EMBL" id="TKJ39063.1"/>
    </source>
</evidence>
<evidence type="ECO:0000256" key="1">
    <source>
        <dbReference type="ARBA" id="ARBA00001933"/>
    </source>
</evidence>
<comment type="caution">
    <text evidence="7">The sequence shown here is derived from an EMBL/GenBank/DDBJ whole genome shotgun (WGS) entry which is preliminary data.</text>
</comment>
<dbReference type="EMBL" id="NJBN01000008">
    <property type="protein sequence ID" value="TKJ39063.1"/>
    <property type="molecule type" value="Genomic_DNA"/>
</dbReference>
<dbReference type="GO" id="GO:0006520">
    <property type="term" value="P:amino acid metabolic process"/>
    <property type="evidence" value="ECO:0007669"/>
    <property type="project" value="InterPro"/>
</dbReference>
<organism evidence="7 8">
    <name type="scientific">candidate division LCP-89 bacterium B3_LCP</name>
    <dbReference type="NCBI Taxonomy" id="2012998"/>
    <lineage>
        <taxon>Bacteria</taxon>
        <taxon>Pseudomonadati</taxon>
        <taxon>Bacteria division LCP-89</taxon>
    </lineage>
</organism>
<dbReference type="GO" id="GO:0030170">
    <property type="term" value="F:pyridoxal phosphate binding"/>
    <property type="evidence" value="ECO:0007669"/>
    <property type="project" value="InterPro"/>
</dbReference>
<accession>A0A532UVU8</accession>
<dbReference type="InterPro" id="IPR015422">
    <property type="entry name" value="PyrdxlP-dep_Trfase_small"/>
</dbReference>
<sequence length="396" mass="43423">MAFKAADRISRLTPSMILEIAAQARSNPEVINLSVGEPDFSTPDPIKDAGIEAINSNFTRYTAGAGILELREAVADKFSRETGIQRTADEVVISSGSKHALSSSILVCVNPGDRVLMPTPYWTSYPEMVHIAQGEVIELPTSQENGFRLTPAQLEAGLATDPRLIFLNSPSNPTGAAYGREHFDLLVPLLKESGIMILSDEIYDKLLFDGREHVSLGSYPEIRDQVIVCSGVSKSYSMTGWRCGWAISHPDIIRKMATLQSQMTSSPCSISQKAALAAIGRPTAELEPMLKAFQTRRDRALELMTEIPDVKCHPPEGAFYLFPDVSAYLPPSHPGEESQGRILDLAHYLIEEHKLAVIPGMAFGDDEHLRLSFAASLEEVEEGIKRLAQGLKKYKA</sequence>
<dbReference type="Proteomes" id="UP000319619">
    <property type="component" value="Unassembled WGS sequence"/>
</dbReference>
<dbReference type="InterPro" id="IPR050596">
    <property type="entry name" value="AspAT/PAT-like"/>
</dbReference>
<keyword evidence="3 7" id="KW-0032">Aminotransferase</keyword>
<comment type="similarity">
    <text evidence="2">Belongs to the class-I pyridoxal-phosphate-dependent aminotransferase family.</text>
</comment>
<dbReference type="PANTHER" id="PTHR46383:SF1">
    <property type="entry name" value="ASPARTATE AMINOTRANSFERASE"/>
    <property type="match status" value="1"/>
</dbReference>
<keyword evidence="5" id="KW-0663">Pyridoxal phosphate</keyword>
<comment type="cofactor">
    <cofactor evidence="1">
        <name>pyridoxal 5'-phosphate</name>
        <dbReference type="ChEBI" id="CHEBI:597326"/>
    </cofactor>
</comment>
<dbReference type="GO" id="GO:0008483">
    <property type="term" value="F:transaminase activity"/>
    <property type="evidence" value="ECO:0007669"/>
    <property type="project" value="UniProtKB-KW"/>
</dbReference>
<evidence type="ECO:0000256" key="3">
    <source>
        <dbReference type="ARBA" id="ARBA00022576"/>
    </source>
</evidence>
<dbReference type="InterPro" id="IPR004839">
    <property type="entry name" value="Aminotransferase_I/II_large"/>
</dbReference>
<dbReference type="CDD" id="cd00609">
    <property type="entry name" value="AAT_like"/>
    <property type="match status" value="1"/>
</dbReference>
<reference evidence="7 8" key="1">
    <citation type="submission" date="2017-06" db="EMBL/GenBank/DDBJ databases">
        <title>Novel microbial phyla capable of carbon fixation and sulfur reduction in deep-sea sediments.</title>
        <authorList>
            <person name="Huang J."/>
            <person name="Baker B."/>
            <person name="Wang Y."/>
        </authorList>
    </citation>
    <scope>NUCLEOTIDE SEQUENCE [LARGE SCALE GENOMIC DNA]</scope>
    <source>
        <strain evidence="7">B3_LCP</strain>
    </source>
</reference>
<dbReference type="FunFam" id="3.40.640.10:FF:000033">
    <property type="entry name" value="Aspartate aminotransferase"/>
    <property type="match status" value="1"/>
</dbReference>
<dbReference type="SUPFAM" id="SSF53383">
    <property type="entry name" value="PLP-dependent transferases"/>
    <property type="match status" value="1"/>
</dbReference>
<protein>
    <submittedName>
        <fullName evidence="7">Aspartate aminotransferase</fullName>
    </submittedName>
</protein>
<gene>
    <name evidence="7" type="ORF">CEE37_11605</name>
</gene>
<dbReference type="AlphaFoldDB" id="A0A532UVU8"/>
<evidence type="ECO:0000256" key="4">
    <source>
        <dbReference type="ARBA" id="ARBA00022679"/>
    </source>
</evidence>
<dbReference type="PANTHER" id="PTHR46383">
    <property type="entry name" value="ASPARTATE AMINOTRANSFERASE"/>
    <property type="match status" value="1"/>
</dbReference>
<evidence type="ECO:0000256" key="5">
    <source>
        <dbReference type="ARBA" id="ARBA00022898"/>
    </source>
</evidence>
<dbReference type="Pfam" id="PF00155">
    <property type="entry name" value="Aminotran_1_2"/>
    <property type="match status" value="1"/>
</dbReference>
<proteinExistence type="inferred from homology"/>
<dbReference type="InterPro" id="IPR015424">
    <property type="entry name" value="PyrdxlP-dep_Trfase"/>
</dbReference>
<evidence type="ECO:0000313" key="8">
    <source>
        <dbReference type="Proteomes" id="UP000319619"/>
    </source>
</evidence>
<dbReference type="Gene3D" id="3.90.1150.10">
    <property type="entry name" value="Aspartate Aminotransferase, domain 1"/>
    <property type="match status" value="1"/>
</dbReference>
<evidence type="ECO:0000259" key="6">
    <source>
        <dbReference type="Pfam" id="PF00155"/>
    </source>
</evidence>